<sequence>MKGLLTIPFSVLSALSKQTVALYNMPQYYNTKSSTGVQQRWREREIERGRLVIGGKGDTGDFNRIIREAILSAPGRTVNLIIGCKLLKWVAKISYHRSASANERAKINLQFTP</sequence>
<accession>A0A8T1RIG8</accession>
<evidence type="ECO:0000256" key="1">
    <source>
        <dbReference type="SAM" id="SignalP"/>
    </source>
</evidence>
<dbReference type="EMBL" id="CM031809">
    <property type="protein sequence ID" value="KAG6666698.1"/>
    <property type="molecule type" value="Genomic_DNA"/>
</dbReference>
<comment type="caution">
    <text evidence="2">The sequence shown here is derived from an EMBL/GenBank/DDBJ whole genome shotgun (WGS) entry which is preliminary data.</text>
</comment>
<dbReference type="AlphaFoldDB" id="A0A8T1RIG8"/>
<feature type="chain" id="PRO_5035793353" evidence="1">
    <location>
        <begin position="22"/>
        <end position="113"/>
    </location>
</feature>
<gene>
    <name evidence="2" type="ORF">CIPAW_01G050600</name>
</gene>
<protein>
    <submittedName>
        <fullName evidence="2">Uncharacterized protein</fullName>
    </submittedName>
</protein>
<name>A0A8T1RIG8_CARIL</name>
<keyword evidence="1" id="KW-0732">Signal</keyword>
<evidence type="ECO:0000313" key="3">
    <source>
        <dbReference type="Proteomes" id="UP000811609"/>
    </source>
</evidence>
<organism evidence="2 3">
    <name type="scientific">Carya illinoinensis</name>
    <name type="common">Pecan</name>
    <dbReference type="NCBI Taxonomy" id="32201"/>
    <lineage>
        <taxon>Eukaryota</taxon>
        <taxon>Viridiplantae</taxon>
        <taxon>Streptophyta</taxon>
        <taxon>Embryophyta</taxon>
        <taxon>Tracheophyta</taxon>
        <taxon>Spermatophyta</taxon>
        <taxon>Magnoliopsida</taxon>
        <taxon>eudicotyledons</taxon>
        <taxon>Gunneridae</taxon>
        <taxon>Pentapetalae</taxon>
        <taxon>rosids</taxon>
        <taxon>fabids</taxon>
        <taxon>Fagales</taxon>
        <taxon>Juglandaceae</taxon>
        <taxon>Carya</taxon>
    </lineage>
</organism>
<evidence type="ECO:0000313" key="2">
    <source>
        <dbReference type="EMBL" id="KAG6666698.1"/>
    </source>
</evidence>
<feature type="signal peptide" evidence="1">
    <location>
        <begin position="1"/>
        <end position="21"/>
    </location>
</feature>
<proteinExistence type="predicted"/>
<reference evidence="2" key="1">
    <citation type="submission" date="2020-12" db="EMBL/GenBank/DDBJ databases">
        <title>WGS assembly of Carya illinoinensis cv. Pawnee.</title>
        <authorList>
            <person name="Platts A."/>
            <person name="Shu S."/>
            <person name="Wright S."/>
            <person name="Barry K."/>
            <person name="Edger P."/>
            <person name="Pires J.C."/>
            <person name="Schmutz J."/>
        </authorList>
    </citation>
    <scope>NUCLEOTIDE SEQUENCE</scope>
    <source>
        <tissue evidence="2">Leaf</tissue>
    </source>
</reference>
<keyword evidence="3" id="KW-1185">Reference proteome</keyword>
<dbReference type="Proteomes" id="UP000811609">
    <property type="component" value="Chromosome 1"/>
</dbReference>